<evidence type="ECO:0000313" key="3">
    <source>
        <dbReference type="Proteomes" id="UP001142393"/>
    </source>
</evidence>
<evidence type="ECO:0000256" key="1">
    <source>
        <dbReference type="SAM" id="SignalP"/>
    </source>
</evidence>
<feature type="non-terminal residue" evidence="2">
    <location>
        <position position="1"/>
    </location>
</feature>
<name>A0A9W8P237_9AGAR</name>
<comment type="caution">
    <text evidence="2">The sequence shown here is derived from an EMBL/GenBank/DDBJ whole genome shotgun (WGS) entry which is preliminary data.</text>
</comment>
<dbReference type="Proteomes" id="UP001142393">
    <property type="component" value="Unassembled WGS sequence"/>
</dbReference>
<gene>
    <name evidence="2" type="ORF">DFH05DRAFT_1487665</name>
</gene>
<sequence length="83" mass="8972">MILAAFSAFATVAAGTSTAFREPDVRSVGILLYSELILKDESNEIDLAQAGPTFPSLLKVLLDLPLASSPDAQDRYQRLVHKP</sequence>
<dbReference type="EMBL" id="JANVFU010000005">
    <property type="protein sequence ID" value="KAJ3745367.1"/>
    <property type="molecule type" value="Genomic_DNA"/>
</dbReference>
<protein>
    <submittedName>
        <fullName evidence="2">Uncharacterized protein</fullName>
    </submittedName>
</protein>
<dbReference type="AlphaFoldDB" id="A0A9W8P237"/>
<reference evidence="2 3" key="1">
    <citation type="journal article" date="2023" name="Proc. Natl. Acad. Sci. U.S.A.">
        <title>A global phylogenomic analysis of the shiitake genus Lentinula.</title>
        <authorList>
            <person name="Sierra-Patev S."/>
            <person name="Min B."/>
            <person name="Naranjo-Ortiz M."/>
            <person name="Looney B."/>
            <person name="Konkel Z."/>
            <person name="Slot J.C."/>
            <person name="Sakamoto Y."/>
            <person name="Steenwyk J.L."/>
            <person name="Rokas A."/>
            <person name="Carro J."/>
            <person name="Camarero S."/>
            <person name="Ferreira P."/>
            <person name="Molpeceres G."/>
            <person name="Ruiz-Duenas F.J."/>
            <person name="Serrano A."/>
            <person name="Henrissat B."/>
            <person name="Drula E."/>
            <person name="Hughes K.W."/>
            <person name="Mata J.L."/>
            <person name="Ishikawa N.K."/>
            <person name="Vargas-Isla R."/>
            <person name="Ushijima S."/>
            <person name="Smith C.A."/>
            <person name="Donoghue J."/>
            <person name="Ahrendt S."/>
            <person name="Andreopoulos W."/>
            <person name="He G."/>
            <person name="LaButti K."/>
            <person name="Lipzen A."/>
            <person name="Ng V."/>
            <person name="Riley R."/>
            <person name="Sandor L."/>
            <person name="Barry K."/>
            <person name="Martinez A.T."/>
            <person name="Xiao Y."/>
            <person name="Gibbons J.G."/>
            <person name="Terashima K."/>
            <person name="Grigoriev I.V."/>
            <person name="Hibbett D."/>
        </authorList>
    </citation>
    <scope>NUCLEOTIDE SEQUENCE [LARGE SCALE GENOMIC DNA]</scope>
    <source>
        <strain evidence="2 3">TFB7810</strain>
    </source>
</reference>
<evidence type="ECO:0000313" key="2">
    <source>
        <dbReference type="EMBL" id="KAJ3745367.1"/>
    </source>
</evidence>
<organism evidence="2 3">
    <name type="scientific">Lentinula detonsa</name>
    <dbReference type="NCBI Taxonomy" id="2804962"/>
    <lineage>
        <taxon>Eukaryota</taxon>
        <taxon>Fungi</taxon>
        <taxon>Dikarya</taxon>
        <taxon>Basidiomycota</taxon>
        <taxon>Agaricomycotina</taxon>
        <taxon>Agaricomycetes</taxon>
        <taxon>Agaricomycetidae</taxon>
        <taxon>Agaricales</taxon>
        <taxon>Marasmiineae</taxon>
        <taxon>Omphalotaceae</taxon>
        <taxon>Lentinula</taxon>
    </lineage>
</organism>
<keyword evidence="3" id="KW-1185">Reference proteome</keyword>
<feature type="chain" id="PRO_5040784274" evidence="1">
    <location>
        <begin position="16"/>
        <end position="83"/>
    </location>
</feature>
<keyword evidence="1" id="KW-0732">Signal</keyword>
<feature type="signal peptide" evidence="1">
    <location>
        <begin position="1"/>
        <end position="15"/>
    </location>
</feature>
<proteinExistence type="predicted"/>
<accession>A0A9W8P237</accession>